<dbReference type="EMBL" id="CAJVPQ010000042">
    <property type="protein sequence ID" value="CAG8439812.1"/>
    <property type="molecule type" value="Genomic_DNA"/>
</dbReference>
<keyword evidence="8 9" id="KW-0472">Membrane</keyword>
<keyword evidence="2" id="KW-0349">Heme</keyword>
<proteinExistence type="predicted"/>
<keyword evidence="3 9" id="KW-0812">Transmembrane</keyword>
<dbReference type="GO" id="GO:0004497">
    <property type="term" value="F:monooxygenase activity"/>
    <property type="evidence" value="ECO:0007669"/>
    <property type="project" value="InterPro"/>
</dbReference>
<comment type="subcellular location">
    <subcellularLocation>
        <location evidence="1">Membrane</location>
    </subcellularLocation>
</comment>
<dbReference type="PANTHER" id="PTHR24282:SF211">
    <property type="entry name" value="CYTOCHROME P450-RELATED"/>
    <property type="match status" value="1"/>
</dbReference>
<evidence type="ECO:0000313" key="10">
    <source>
        <dbReference type="EMBL" id="CAG8439812.1"/>
    </source>
</evidence>
<dbReference type="InterPro" id="IPR050665">
    <property type="entry name" value="Cytochrome_P450_Monooxygen"/>
</dbReference>
<keyword evidence="5 9" id="KW-1133">Transmembrane helix</keyword>
<keyword evidence="4" id="KW-0479">Metal-binding</keyword>
<dbReference type="OrthoDB" id="10029320at2759"/>
<evidence type="ECO:0000256" key="1">
    <source>
        <dbReference type="ARBA" id="ARBA00004370"/>
    </source>
</evidence>
<evidence type="ECO:0000256" key="9">
    <source>
        <dbReference type="SAM" id="Phobius"/>
    </source>
</evidence>
<dbReference type="AlphaFoldDB" id="A0A9N8V6Z9"/>
<evidence type="ECO:0000313" key="11">
    <source>
        <dbReference type="Proteomes" id="UP000789570"/>
    </source>
</evidence>
<dbReference type="InterPro" id="IPR036396">
    <property type="entry name" value="Cyt_P450_sf"/>
</dbReference>
<evidence type="ECO:0000256" key="7">
    <source>
        <dbReference type="ARBA" id="ARBA00023004"/>
    </source>
</evidence>
<protein>
    <submittedName>
        <fullName evidence="10">13271_t:CDS:1</fullName>
    </submittedName>
</protein>
<organism evidence="10 11">
    <name type="scientific">Funneliformis caledonium</name>
    <dbReference type="NCBI Taxonomy" id="1117310"/>
    <lineage>
        <taxon>Eukaryota</taxon>
        <taxon>Fungi</taxon>
        <taxon>Fungi incertae sedis</taxon>
        <taxon>Mucoromycota</taxon>
        <taxon>Glomeromycotina</taxon>
        <taxon>Glomeromycetes</taxon>
        <taxon>Glomerales</taxon>
        <taxon>Glomeraceae</taxon>
        <taxon>Funneliformis</taxon>
    </lineage>
</organism>
<dbReference type="Gene3D" id="1.10.630.10">
    <property type="entry name" value="Cytochrome P450"/>
    <property type="match status" value="1"/>
</dbReference>
<dbReference type="SUPFAM" id="SSF48264">
    <property type="entry name" value="Cytochrome P450"/>
    <property type="match status" value="1"/>
</dbReference>
<reference evidence="10" key="1">
    <citation type="submission" date="2021-06" db="EMBL/GenBank/DDBJ databases">
        <authorList>
            <person name="Kallberg Y."/>
            <person name="Tangrot J."/>
            <person name="Rosling A."/>
        </authorList>
    </citation>
    <scope>NUCLEOTIDE SEQUENCE</scope>
    <source>
        <strain evidence="10">UK204</strain>
    </source>
</reference>
<accession>A0A9N8V6Z9</accession>
<comment type="caution">
    <text evidence="10">The sequence shown here is derived from an EMBL/GenBank/DDBJ whole genome shotgun (WGS) entry which is preliminary data.</text>
</comment>
<keyword evidence="7" id="KW-0408">Iron</keyword>
<dbReference type="PANTHER" id="PTHR24282">
    <property type="entry name" value="CYTOCHROME P450 FAMILY MEMBER"/>
    <property type="match status" value="1"/>
</dbReference>
<evidence type="ECO:0000256" key="2">
    <source>
        <dbReference type="ARBA" id="ARBA00022617"/>
    </source>
</evidence>
<dbReference type="GO" id="GO:0016705">
    <property type="term" value="F:oxidoreductase activity, acting on paired donors, with incorporation or reduction of molecular oxygen"/>
    <property type="evidence" value="ECO:0007669"/>
    <property type="project" value="InterPro"/>
</dbReference>
<evidence type="ECO:0000256" key="4">
    <source>
        <dbReference type="ARBA" id="ARBA00022723"/>
    </source>
</evidence>
<evidence type="ECO:0000256" key="8">
    <source>
        <dbReference type="ARBA" id="ARBA00023136"/>
    </source>
</evidence>
<dbReference type="Pfam" id="PF00067">
    <property type="entry name" value="p450"/>
    <property type="match status" value="1"/>
</dbReference>
<dbReference type="InterPro" id="IPR001128">
    <property type="entry name" value="Cyt_P450"/>
</dbReference>
<keyword evidence="11" id="KW-1185">Reference proteome</keyword>
<keyword evidence="6" id="KW-0560">Oxidoreductase</keyword>
<evidence type="ECO:0000256" key="6">
    <source>
        <dbReference type="ARBA" id="ARBA00023002"/>
    </source>
</evidence>
<feature type="transmembrane region" description="Helical" evidence="9">
    <location>
        <begin position="6"/>
        <end position="22"/>
    </location>
</feature>
<dbReference type="GO" id="GO:0005506">
    <property type="term" value="F:iron ion binding"/>
    <property type="evidence" value="ECO:0007669"/>
    <property type="project" value="InterPro"/>
</dbReference>
<sequence>MELNNLVIIAICVVLGTAHYLIRQRHQPTQLIIRDANKAKQVLNNYDTASRARSNQRLHFTFGISNPFTNPDDKYRHEFRKVIAKSIKLDDKEWQNIKDIVLKTVNDYTHLETSQDSVVVEIVPWIQQITLNVVLRGYLGMTNIDKVIDEVPSMINNLWLISKELDCITARQDENLKFMLKTKCLFKDLFNMKASSRPQHKKQNKTRNVMEEISKIARSRFPCAFNKVPSSVADAADLSELNKGFHNPSGDDLVNSLNVIIPAYETMWRVVLYAILEIKIRPLLRNKETTEGIYNTNFENLGNAVKVFLENPKPNILKHDSRVTPLWHVIQETLRLYPPTRHIHREKEGLKVTVDVEAIHRDPKIWGEDALLFKPKRFHEKPEEASFIPFSTGSMKCVASETFAPTFAAIIISAILDRVNNVALNQEIKGTLFQKENGPFENNRRAFDKVKIKIY</sequence>
<dbReference type="Proteomes" id="UP000789570">
    <property type="component" value="Unassembled WGS sequence"/>
</dbReference>
<evidence type="ECO:0000256" key="5">
    <source>
        <dbReference type="ARBA" id="ARBA00022989"/>
    </source>
</evidence>
<evidence type="ECO:0000256" key="3">
    <source>
        <dbReference type="ARBA" id="ARBA00022692"/>
    </source>
</evidence>
<dbReference type="GO" id="GO:0016020">
    <property type="term" value="C:membrane"/>
    <property type="evidence" value="ECO:0007669"/>
    <property type="project" value="UniProtKB-SubCell"/>
</dbReference>
<name>A0A9N8V6Z9_9GLOM</name>
<gene>
    <name evidence="10" type="ORF">FCALED_LOCUS434</name>
</gene>
<dbReference type="GO" id="GO:0020037">
    <property type="term" value="F:heme binding"/>
    <property type="evidence" value="ECO:0007669"/>
    <property type="project" value="InterPro"/>
</dbReference>